<evidence type="ECO:0000313" key="4">
    <source>
        <dbReference type="EMBL" id="MFB5683498.1"/>
    </source>
</evidence>
<dbReference type="Gene3D" id="3.40.630.30">
    <property type="match status" value="1"/>
</dbReference>
<dbReference type="CDD" id="cd04301">
    <property type="entry name" value="NAT_SF"/>
    <property type="match status" value="1"/>
</dbReference>
<evidence type="ECO:0000256" key="1">
    <source>
        <dbReference type="ARBA" id="ARBA00022679"/>
    </source>
</evidence>
<protein>
    <submittedName>
        <fullName evidence="4">GNAT family N-acetyltransferase</fullName>
    </submittedName>
</protein>
<dbReference type="InterPro" id="IPR016181">
    <property type="entry name" value="Acyl_CoA_acyltransferase"/>
</dbReference>
<name>A0ABV5BCR7_9BACL</name>
<dbReference type="Pfam" id="PF00583">
    <property type="entry name" value="Acetyltransf_1"/>
    <property type="match status" value="1"/>
</dbReference>
<dbReference type="InterPro" id="IPR050680">
    <property type="entry name" value="YpeA/RimI_acetyltransf"/>
</dbReference>
<dbReference type="PANTHER" id="PTHR43420">
    <property type="entry name" value="ACETYLTRANSFERASE"/>
    <property type="match status" value="1"/>
</dbReference>
<reference evidence="4 5" key="1">
    <citation type="submission" date="2024-09" db="EMBL/GenBank/DDBJ databases">
        <authorList>
            <person name="Ruan L."/>
        </authorList>
    </citation>
    <scope>NUCLEOTIDE SEQUENCE [LARGE SCALE GENOMIC DNA]</scope>
    <source>
        <strain evidence="4 5">D33</strain>
    </source>
</reference>
<dbReference type="SUPFAM" id="SSF55729">
    <property type="entry name" value="Acyl-CoA N-acyltransferases (Nat)"/>
    <property type="match status" value="1"/>
</dbReference>
<dbReference type="PANTHER" id="PTHR43420:SF42">
    <property type="entry name" value="N-ACETYLTRANSFERASE DOMAIN-CONTAINING PROTEIN"/>
    <property type="match status" value="1"/>
</dbReference>
<gene>
    <name evidence="4" type="ORF">ACE3NQ_21510</name>
</gene>
<evidence type="ECO:0000259" key="3">
    <source>
        <dbReference type="PROSITE" id="PS51186"/>
    </source>
</evidence>
<keyword evidence="5" id="KW-1185">Reference proteome</keyword>
<evidence type="ECO:0000313" key="5">
    <source>
        <dbReference type="Proteomes" id="UP001580407"/>
    </source>
</evidence>
<dbReference type="PROSITE" id="PS51186">
    <property type="entry name" value="GNAT"/>
    <property type="match status" value="1"/>
</dbReference>
<keyword evidence="1" id="KW-0808">Transferase</keyword>
<comment type="caution">
    <text evidence="4">The sequence shown here is derived from an EMBL/GenBank/DDBJ whole genome shotgun (WGS) entry which is preliminary data.</text>
</comment>
<dbReference type="RefSeq" id="WP_375527225.1">
    <property type="nucleotide sequence ID" value="NZ_JBHILM010000027.1"/>
</dbReference>
<evidence type="ECO:0000256" key="2">
    <source>
        <dbReference type="ARBA" id="ARBA00023315"/>
    </source>
</evidence>
<proteinExistence type="predicted"/>
<accession>A0ABV5BCR7</accession>
<dbReference type="InterPro" id="IPR000182">
    <property type="entry name" value="GNAT_dom"/>
</dbReference>
<sequence>MDIRSIAKESVWRIRHEVMWPDRELAFVQLEDDDMGRHYGLFVGERLVSVVSLFIDRDEAQFRKFATLEAEQGKGYGSRLLRHVMEEAEQAGVKRIWCNARREKAAFYRKFGLRETDRTFVKGGKEYVIMEYPITFLHGTS</sequence>
<dbReference type="EMBL" id="JBHILM010000027">
    <property type="protein sequence ID" value="MFB5683498.1"/>
    <property type="molecule type" value="Genomic_DNA"/>
</dbReference>
<keyword evidence="2" id="KW-0012">Acyltransferase</keyword>
<feature type="domain" description="N-acetyltransferase" evidence="3">
    <location>
        <begin position="1"/>
        <end position="135"/>
    </location>
</feature>
<dbReference type="Proteomes" id="UP001580407">
    <property type="component" value="Unassembled WGS sequence"/>
</dbReference>
<organism evidence="4 5">
    <name type="scientific">Paenibacillus terreus</name>
    <dbReference type="NCBI Taxonomy" id="1387834"/>
    <lineage>
        <taxon>Bacteria</taxon>
        <taxon>Bacillati</taxon>
        <taxon>Bacillota</taxon>
        <taxon>Bacilli</taxon>
        <taxon>Bacillales</taxon>
        <taxon>Paenibacillaceae</taxon>
        <taxon>Paenibacillus</taxon>
    </lineage>
</organism>